<reference evidence="8 9" key="1">
    <citation type="submission" date="2019-02" db="EMBL/GenBank/DDBJ databases">
        <title>Deep-cultivation of Planctomycetes and their phenomic and genomic characterization uncovers novel biology.</title>
        <authorList>
            <person name="Wiegand S."/>
            <person name="Jogler M."/>
            <person name="Boedeker C."/>
            <person name="Pinto D."/>
            <person name="Vollmers J."/>
            <person name="Rivas-Marin E."/>
            <person name="Kohn T."/>
            <person name="Peeters S.H."/>
            <person name="Heuer A."/>
            <person name="Rast P."/>
            <person name="Oberbeckmann S."/>
            <person name="Bunk B."/>
            <person name="Jeske O."/>
            <person name="Meyerdierks A."/>
            <person name="Storesund J.E."/>
            <person name="Kallscheuer N."/>
            <person name="Luecker S."/>
            <person name="Lage O.M."/>
            <person name="Pohl T."/>
            <person name="Merkel B.J."/>
            <person name="Hornburger P."/>
            <person name="Mueller R.-W."/>
            <person name="Bruemmer F."/>
            <person name="Labrenz M."/>
            <person name="Spormann A.M."/>
            <person name="Op den Camp H."/>
            <person name="Overmann J."/>
            <person name="Amann R."/>
            <person name="Jetten M.S.M."/>
            <person name="Mascher T."/>
            <person name="Medema M.H."/>
            <person name="Devos D.P."/>
            <person name="Kaster A.-K."/>
            <person name="Ovreas L."/>
            <person name="Rohde M."/>
            <person name="Galperin M.Y."/>
            <person name="Jogler C."/>
        </authorList>
    </citation>
    <scope>NUCLEOTIDE SEQUENCE [LARGE SCALE GENOMIC DNA]</scope>
    <source>
        <strain evidence="8 9">Mal52</strain>
    </source>
</reference>
<evidence type="ECO:0000256" key="5">
    <source>
        <dbReference type="ARBA" id="ARBA00022842"/>
    </source>
</evidence>
<dbReference type="GO" id="GO:0000287">
    <property type="term" value="F:magnesium ion binding"/>
    <property type="evidence" value="ECO:0007669"/>
    <property type="project" value="UniProtKB-UniRule"/>
</dbReference>
<comment type="caution">
    <text evidence="7">Lacks conserved residue(s) required for the propagation of feature annotation.</text>
</comment>
<dbReference type="GO" id="GO:0004019">
    <property type="term" value="F:adenylosuccinate synthase activity"/>
    <property type="evidence" value="ECO:0007669"/>
    <property type="project" value="UniProtKB-UniRule"/>
</dbReference>
<evidence type="ECO:0000256" key="4">
    <source>
        <dbReference type="ARBA" id="ARBA00022755"/>
    </source>
</evidence>
<dbReference type="SMART" id="SM00788">
    <property type="entry name" value="Adenylsucc_synt"/>
    <property type="match status" value="1"/>
</dbReference>
<dbReference type="PANTHER" id="PTHR11846">
    <property type="entry name" value="ADENYLOSUCCINATE SYNTHETASE"/>
    <property type="match status" value="1"/>
</dbReference>
<evidence type="ECO:0000256" key="2">
    <source>
        <dbReference type="ARBA" id="ARBA00022723"/>
    </source>
</evidence>
<feature type="active site" description="Proton donor" evidence="7">
    <location>
        <position position="42"/>
    </location>
</feature>
<accession>A0A517ZK24</accession>
<evidence type="ECO:0000256" key="1">
    <source>
        <dbReference type="ARBA" id="ARBA00022598"/>
    </source>
</evidence>
<feature type="binding site" description="in other chain" evidence="7">
    <location>
        <position position="262"/>
    </location>
    <ligand>
        <name>IMP</name>
        <dbReference type="ChEBI" id="CHEBI:58053"/>
        <note>ligand shared between dimeric partners</note>
    </ligand>
</feature>
<dbReference type="GO" id="GO:0005525">
    <property type="term" value="F:GTP binding"/>
    <property type="evidence" value="ECO:0007669"/>
    <property type="project" value="UniProtKB-UniRule"/>
</dbReference>
<organism evidence="8 9">
    <name type="scientific">Symmachiella dynata</name>
    <dbReference type="NCBI Taxonomy" id="2527995"/>
    <lineage>
        <taxon>Bacteria</taxon>
        <taxon>Pseudomonadati</taxon>
        <taxon>Planctomycetota</taxon>
        <taxon>Planctomycetia</taxon>
        <taxon>Planctomycetales</taxon>
        <taxon>Planctomycetaceae</taxon>
        <taxon>Symmachiella</taxon>
    </lineage>
</organism>
<dbReference type="InterPro" id="IPR042111">
    <property type="entry name" value="Adenylosuccinate_synth_dom3"/>
</dbReference>
<comment type="pathway">
    <text evidence="7">Purine metabolism; AMP biosynthesis via de novo pathway; AMP from IMP: step 1/2.</text>
</comment>
<dbReference type="GO" id="GO:0046040">
    <property type="term" value="P:IMP metabolic process"/>
    <property type="evidence" value="ECO:0007669"/>
    <property type="project" value="TreeGrafter"/>
</dbReference>
<dbReference type="EMBL" id="CP036276">
    <property type="protein sequence ID" value="QDU42852.1"/>
    <property type="molecule type" value="Genomic_DNA"/>
</dbReference>
<keyword evidence="2 7" id="KW-0479">Metal-binding</keyword>
<feature type="binding site" description="in other chain" evidence="7">
    <location>
        <position position="121"/>
    </location>
    <ligand>
        <name>IMP</name>
        <dbReference type="ChEBI" id="CHEBI:58053"/>
        <note>ligand shared between dimeric partners</note>
    </ligand>
</feature>
<keyword evidence="9" id="KW-1185">Reference proteome</keyword>
<feature type="binding site" evidence="7">
    <location>
        <position position="135"/>
    </location>
    <ligand>
        <name>IMP</name>
        <dbReference type="ChEBI" id="CHEBI:58053"/>
        <note>ligand shared between dimeric partners</note>
    </ligand>
</feature>
<evidence type="ECO:0000256" key="6">
    <source>
        <dbReference type="ARBA" id="ARBA00023134"/>
    </source>
</evidence>
<name>A0A517ZK24_9PLAN</name>
<dbReference type="SUPFAM" id="SSF52540">
    <property type="entry name" value="P-loop containing nucleoside triphosphate hydrolases"/>
    <property type="match status" value="1"/>
</dbReference>
<evidence type="ECO:0000256" key="3">
    <source>
        <dbReference type="ARBA" id="ARBA00022741"/>
    </source>
</evidence>
<evidence type="ECO:0000313" key="8">
    <source>
        <dbReference type="EMBL" id="QDU42852.1"/>
    </source>
</evidence>
<dbReference type="RefSeq" id="WP_197534700.1">
    <property type="nucleotide sequence ID" value="NZ_CP036276.1"/>
</dbReference>
<dbReference type="Proteomes" id="UP000319383">
    <property type="component" value="Chromosome"/>
</dbReference>
<feature type="binding site" evidence="7">
    <location>
        <begin position="258"/>
        <end position="264"/>
    </location>
    <ligand>
        <name>substrate</name>
    </ligand>
</feature>
<dbReference type="Gene3D" id="3.40.440.10">
    <property type="entry name" value="Adenylosuccinate Synthetase, subunit A, domain 1"/>
    <property type="match status" value="2"/>
</dbReference>
<comment type="catalytic activity">
    <reaction evidence="7">
        <text>IMP + L-aspartate + GTP = N(6)-(1,2-dicarboxyethyl)-AMP + GDP + phosphate + 2 H(+)</text>
        <dbReference type="Rhea" id="RHEA:15753"/>
        <dbReference type="ChEBI" id="CHEBI:15378"/>
        <dbReference type="ChEBI" id="CHEBI:29991"/>
        <dbReference type="ChEBI" id="CHEBI:37565"/>
        <dbReference type="ChEBI" id="CHEBI:43474"/>
        <dbReference type="ChEBI" id="CHEBI:57567"/>
        <dbReference type="ChEBI" id="CHEBI:58053"/>
        <dbReference type="ChEBI" id="CHEBI:58189"/>
        <dbReference type="EC" id="6.3.4.4"/>
    </reaction>
</comment>
<dbReference type="Pfam" id="PF00709">
    <property type="entry name" value="Adenylsucc_synt"/>
    <property type="match status" value="2"/>
</dbReference>
<feature type="binding site" description="in other chain" evidence="7">
    <location>
        <begin position="39"/>
        <end position="42"/>
    </location>
    <ligand>
        <name>IMP</name>
        <dbReference type="ChEBI" id="CHEBI:58053"/>
        <note>ligand shared between dimeric partners</note>
    </ligand>
</feature>
<gene>
    <name evidence="8" type="primary">purA_1</name>
    <name evidence="7" type="synonym">purA</name>
    <name evidence="8" type="ORF">Mal52_13210</name>
</gene>
<protein>
    <recommendedName>
        <fullName evidence="7">Adenylosuccinate synthetase</fullName>
        <shortName evidence="7">AMPSase</shortName>
        <shortName evidence="7">AdSS</shortName>
        <ecNumber evidence="7">6.3.4.4</ecNumber>
    </recommendedName>
    <alternativeName>
        <fullName evidence="7">IMP--aspartate ligase</fullName>
    </alternativeName>
</protein>
<feature type="binding site" evidence="7">
    <location>
        <position position="264"/>
    </location>
    <ligand>
        <name>GTP</name>
        <dbReference type="ChEBI" id="CHEBI:37565"/>
    </ligand>
</feature>
<keyword evidence="7" id="KW-0963">Cytoplasm</keyword>
<keyword evidence="1 7" id="KW-0436">Ligase</keyword>
<dbReference type="KEGG" id="sdyn:Mal52_13210"/>
<feature type="binding site" description="in other chain" evidence="7">
    <location>
        <position position="177"/>
    </location>
    <ligand>
        <name>IMP</name>
        <dbReference type="ChEBI" id="CHEBI:58053"/>
        <note>ligand shared between dimeric partners</note>
    </ligand>
</feature>
<feature type="binding site" evidence="7">
    <location>
        <begin position="290"/>
        <end position="292"/>
    </location>
    <ligand>
        <name>GTP</name>
        <dbReference type="ChEBI" id="CHEBI:37565"/>
    </ligand>
</feature>
<feature type="binding site" evidence="7">
    <location>
        <position position="41"/>
    </location>
    <ligand>
        <name>Mg(2+)</name>
        <dbReference type="ChEBI" id="CHEBI:18420"/>
    </ligand>
</feature>
<dbReference type="Gene3D" id="3.90.170.10">
    <property type="entry name" value="Adenylosuccinate Synthetase, subunit A, domain 3"/>
    <property type="match status" value="1"/>
</dbReference>
<evidence type="ECO:0000256" key="7">
    <source>
        <dbReference type="HAMAP-Rule" id="MF_00011"/>
    </source>
</evidence>
<feature type="binding site" evidence="7">
    <location>
        <begin position="41"/>
        <end position="43"/>
    </location>
    <ligand>
        <name>GTP</name>
        <dbReference type="ChEBI" id="CHEBI:37565"/>
    </ligand>
</feature>
<comment type="subunit">
    <text evidence="7">Homodimer.</text>
</comment>
<dbReference type="EC" id="6.3.4.4" evidence="7"/>
<sequence length="351" mass="37962">MPVTVVVGGQYGSEGKGKVVALTARQFDSPVVVRCGGPNSGHSTIVRGKECVLRQLPAAAGQSDATLALAAGCVIDEEILIKEIQHCELDRDRLVVDPRAVLVTDADREAERELVTSFASTGSGNGSALAGRVLRSPITRLAGDAAQLAEYARVEPLAPTLHRMIDIGRHLIVEGTQGFGLSLLHGPSYPFVTSKDTTAAAFAMESGISPRDVDEIILVIRTFPIRVGGRSGALLNELSWEKIKEESGALTTEPEFTSVTKKLRRVARFDLEMVRSACRYNKPTCLAVMGLDRIDIRNRNASLPEQLTPEAMDFLSMLKSELHTPIGWVGTGFRTLDVVSFHEILVEVFDA</sequence>
<proteinExistence type="inferred from homology"/>
<comment type="subcellular location">
    <subcellularLocation>
        <location evidence="7">Cytoplasm</location>
    </subcellularLocation>
</comment>
<dbReference type="GO" id="GO:0044208">
    <property type="term" value="P:'de novo' AMP biosynthetic process"/>
    <property type="evidence" value="ECO:0007669"/>
    <property type="project" value="UniProtKB-UniRule"/>
</dbReference>
<keyword evidence="5 7" id="KW-0460">Magnesium</keyword>
<comment type="function">
    <text evidence="7">Plays an important role in the de novo pathway of purine nucleotide biosynthesis. Catalyzes the first committed step in the biosynthesis of AMP from IMP.</text>
</comment>
<keyword evidence="6 7" id="KW-0342">GTP-binding</keyword>
<dbReference type="InterPro" id="IPR001114">
    <property type="entry name" value="Adenylosuccinate_synthetase"/>
</dbReference>
<dbReference type="InterPro" id="IPR027417">
    <property type="entry name" value="P-loop_NTPase"/>
</dbReference>
<keyword evidence="3 7" id="KW-0547">Nucleotide-binding</keyword>
<comment type="cofactor">
    <cofactor evidence="7">
        <name>Mg(2+)</name>
        <dbReference type="ChEBI" id="CHEBI:18420"/>
    </cofactor>
    <text evidence="7">Binds 1 Mg(2+) ion per subunit.</text>
</comment>
<dbReference type="AlphaFoldDB" id="A0A517ZK24"/>
<dbReference type="HAMAP" id="MF_00011">
    <property type="entry name" value="Adenylosucc_synth"/>
    <property type="match status" value="1"/>
</dbReference>
<dbReference type="GO" id="GO:0005737">
    <property type="term" value="C:cytoplasm"/>
    <property type="evidence" value="ECO:0007669"/>
    <property type="project" value="UniProtKB-SubCell"/>
</dbReference>
<keyword evidence="4 7" id="KW-0658">Purine biosynthesis</keyword>
<dbReference type="PANTHER" id="PTHR11846:SF0">
    <property type="entry name" value="ADENYLOSUCCINATE SYNTHETASE"/>
    <property type="match status" value="1"/>
</dbReference>
<feature type="binding site" description="in other chain" evidence="7">
    <location>
        <position position="193"/>
    </location>
    <ligand>
        <name>IMP</name>
        <dbReference type="ChEBI" id="CHEBI:58053"/>
        <note>ligand shared between dimeric partners</note>
    </ligand>
</feature>
<evidence type="ECO:0000313" key="9">
    <source>
        <dbReference type="Proteomes" id="UP000319383"/>
    </source>
</evidence>
<dbReference type="UniPathway" id="UPA00075">
    <property type="reaction ID" value="UER00335"/>
</dbReference>
<dbReference type="InterPro" id="IPR042109">
    <property type="entry name" value="Adenylosuccinate_synth_dom1"/>
</dbReference>
<comment type="similarity">
    <text evidence="7">Belongs to the adenylosuccinate synthetase family.</text>
</comment>